<dbReference type="EMBL" id="CP029354">
    <property type="protein sequence ID" value="AWK88196.1"/>
    <property type="molecule type" value="Genomic_DNA"/>
</dbReference>
<dbReference type="AlphaFoldDB" id="A0A2S2CUN1"/>
<keyword evidence="3" id="KW-0732">Signal</keyword>
<dbReference type="Proteomes" id="UP000245629">
    <property type="component" value="Chromosome 3"/>
</dbReference>
<dbReference type="Pfam" id="PF10614">
    <property type="entry name" value="CsgF"/>
    <property type="match status" value="1"/>
</dbReference>
<protein>
    <recommendedName>
        <fullName evidence="2">Curli production assembly/transport component CsgF</fullName>
    </recommendedName>
</protein>
<dbReference type="KEGG" id="azz:DEW08_18960"/>
<dbReference type="PROSITE" id="PS51257">
    <property type="entry name" value="PROKAR_LIPOPROTEIN"/>
    <property type="match status" value="1"/>
</dbReference>
<accession>A0A2S2CUN1</accession>
<gene>
    <name evidence="4" type="ORF">DEW08_18960</name>
</gene>
<evidence type="ECO:0000313" key="4">
    <source>
        <dbReference type="EMBL" id="AWK88196.1"/>
    </source>
</evidence>
<evidence type="ECO:0000256" key="3">
    <source>
        <dbReference type="ARBA" id="ARBA00022729"/>
    </source>
</evidence>
<keyword evidence="5" id="KW-1185">Reference proteome</keyword>
<proteinExistence type="predicted"/>
<dbReference type="RefSeq" id="WP_109330221.1">
    <property type="nucleotide sequence ID" value="NZ_CP029354.1"/>
</dbReference>
<evidence type="ECO:0000256" key="1">
    <source>
        <dbReference type="ARBA" id="ARBA00003989"/>
    </source>
</evidence>
<dbReference type="InterPro" id="IPR018893">
    <property type="entry name" value="T8SS_CsgF"/>
</dbReference>
<dbReference type="OrthoDB" id="1443407at2"/>
<name>A0A2S2CUN1_9PROT</name>
<organism evidence="4 5">
    <name type="scientific">Azospirillum thermophilum</name>
    <dbReference type="NCBI Taxonomy" id="2202148"/>
    <lineage>
        <taxon>Bacteria</taxon>
        <taxon>Pseudomonadati</taxon>
        <taxon>Pseudomonadota</taxon>
        <taxon>Alphaproteobacteria</taxon>
        <taxon>Rhodospirillales</taxon>
        <taxon>Azospirillaceae</taxon>
        <taxon>Azospirillum</taxon>
    </lineage>
</organism>
<evidence type="ECO:0000313" key="5">
    <source>
        <dbReference type="Proteomes" id="UP000245629"/>
    </source>
</evidence>
<comment type="function">
    <text evidence="1">May be involved in the biogenesis of curli organelles.</text>
</comment>
<reference evidence="5" key="1">
    <citation type="submission" date="2018-05" db="EMBL/GenBank/DDBJ databases">
        <title>Azospirillum thermophila sp. nov., a novel isolated from hot spring.</title>
        <authorList>
            <person name="Zhao Z."/>
        </authorList>
    </citation>
    <scope>NUCLEOTIDE SEQUENCE [LARGE SCALE GENOMIC DNA]</scope>
    <source>
        <strain evidence="5">CFH 70021</strain>
    </source>
</reference>
<evidence type="ECO:0000256" key="2">
    <source>
        <dbReference type="ARBA" id="ARBA00014031"/>
    </source>
</evidence>
<sequence length="148" mass="15332">MAGVRNAIVIGSLLACAGGAAHSGQLVYRPVNPSFGGDPFNSSHLLGIANAIDKYKDPSAVDPFSLLDRQNPQALLNEQLQQQVTQGVNGNAIDSVLSQNSGNYTLGSSKVSISPNADGQTRRIVLQNLDTGAQTVYDVPLAGSAAGR</sequence>